<dbReference type="Gene3D" id="1.10.260.40">
    <property type="entry name" value="lambda repressor-like DNA-binding domains"/>
    <property type="match status" value="1"/>
</dbReference>
<dbReference type="InterPro" id="IPR039418">
    <property type="entry name" value="LexA-like"/>
</dbReference>
<dbReference type="PANTHER" id="PTHR33516">
    <property type="entry name" value="LEXA REPRESSOR"/>
    <property type="match status" value="1"/>
</dbReference>
<reference evidence="3" key="1">
    <citation type="submission" date="2017-04" db="EMBL/GenBank/DDBJ databases">
        <title>Function of individual gut microbiota members based on whole genome sequencing of pure cultures obtained from chicken caecum.</title>
        <authorList>
            <person name="Medvecky M."/>
            <person name="Cejkova D."/>
            <person name="Polansky O."/>
            <person name="Karasova D."/>
            <person name="Kubasova T."/>
            <person name="Cizek A."/>
            <person name="Rychlik I."/>
        </authorList>
    </citation>
    <scope>NUCLEOTIDE SEQUENCE [LARGE SCALE GENOMIC DNA]</scope>
    <source>
        <strain evidence="3">An180</strain>
    </source>
</reference>
<protein>
    <submittedName>
        <fullName evidence="2">LexA family transcriptional regulator</fullName>
    </submittedName>
</protein>
<dbReference type="EMBL" id="NFKK01000020">
    <property type="protein sequence ID" value="OUP51566.1"/>
    <property type="molecule type" value="Genomic_DNA"/>
</dbReference>
<organism evidence="2 3">
    <name type="scientific">Butyricicoccus pullicaecorum</name>
    <dbReference type="NCBI Taxonomy" id="501571"/>
    <lineage>
        <taxon>Bacteria</taxon>
        <taxon>Bacillati</taxon>
        <taxon>Bacillota</taxon>
        <taxon>Clostridia</taxon>
        <taxon>Eubacteriales</taxon>
        <taxon>Butyricicoccaceae</taxon>
        <taxon>Butyricicoccus</taxon>
    </lineage>
</organism>
<dbReference type="InterPro" id="IPR036286">
    <property type="entry name" value="LexA/Signal_pep-like_sf"/>
</dbReference>
<dbReference type="RefSeq" id="WP_087374347.1">
    <property type="nucleotide sequence ID" value="NZ_NFKK01000020.1"/>
</dbReference>
<dbReference type="InterPro" id="IPR001387">
    <property type="entry name" value="Cro/C1-type_HTH"/>
</dbReference>
<dbReference type="GO" id="GO:0003677">
    <property type="term" value="F:DNA binding"/>
    <property type="evidence" value="ECO:0007669"/>
    <property type="project" value="InterPro"/>
</dbReference>
<comment type="caution">
    <text evidence="2">The sequence shown here is derived from an EMBL/GenBank/DDBJ whole genome shotgun (WGS) entry which is preliminary data.</text>
</comment>
<feature type="domain" description="HTH cro/C1-type" evidence="1">
    <location>
        <begin position="7"/>
        <end position="61"/>
    </location>
</feature>
<dbReference type="Pfam" id="PF01381">
    <property type="entry name" value="HTH_3"/>
    <property type="match status" value="1"/>
</dbReference>
<dbReference type="SUPFAM" id="SSF51306">
    <property type="entry name" value="LexA/Signal peptidase"/>
    <property type="match status" value="1"/>
</dbReference>
<dbReference type="InterPro" id="IPR050077">
    <property type="entry name" value="LexA_repressor"/>
</dbReference>
<evidence type="ECO:0000313" key="2">
    <source>
        <dbReference type="EMBL" id="OUP51566.1"/>
    </source>
</evidence>
<name>A0A1Y4L4I4_9FIRM</name>
<proteinExistence type="predicted"/>
<dbReference type="PROSITE" id="PS50943">
    <property type="entry name" value="HTH_CROC1"/>
    <property type="match status" value="1"/>
</dbReference>
<accession>A0A1Y4L4I4</accession>
<dbReference type="AlphaFoldDB" id="A0A1Y4L4I4"/>
<dbReference type="PANTHER" id="PTHR33516:SF2">
    <property type="entry name" value="LEXA REPRESSOR-RELATED"/>
    <property type="match status" value="1"/>
</dbReference>
<dbReference type="Pfam" id="PF00717">
    <property type="entry name" value="Peptidase_S24"/>
    <property type="match status" value="1"/>
</dbReference>
<dbReference type="InterPro" id="IPR015927">
    <property type="entry name" value="Peptidase_S24_S26A/B/C"/>
</dbReference>
<evidence type="ECO:0000313" key="3">
    <source>
        <dbReference type="Proteomes" id="UP000195897"/>
    </source>
</evidence>
<dbReference type="CDD" id="cd00093">
    <property type="entry name" value="HTH_XRE"/>
    <property type="match status" value="1"/>
</dbReference>
<dbReference type="SMART" id="SM00530">
    <property type="entry name" value="HTH_XRE"/>
    <property type="match status" value="1"/>
</dbReference>
<dbReference type="Gene3D" id="2.10.109.10">
    <property type="entry name" value="Umud Fragment, subunit A"/>
    <property type="match status" value="1"/>
</dbReference>
<gene>
    <name evidence="2" type="ORF">B5F17_12630</name>
</gene>
<dbReference type="SUPFAM" id="SSF47413">
    <property type="entry name" value="lambda repressor-like DNA-binding domains"/>
    <property type="match status" value="1"/>
</dbReference>
<dbReference type="InterPro" id="IPR010982">
    <property type="entry name" value="Lambda_DNA-bd_dom_sf"/>
</dbReference>
<dbReference type="Proteomes" id="UP000195897">
    <property type="component" value="Unassembled WGS sequence"/>
</dbReference>
<sequence length="205" mass="22580">MGIGDRIRALRTNAGMTQIELANKLNISNSTLSQYESSARTPSDDMKLKIAALFQVSTDYLLSGSLTNATDSKAKGVRIPVLGDVRAGYPMEAVENIIDYEEIDEETARRGEFFALRIKGDSMEPKFSEGDVVIVRKQETADSGDIVVALVNGDSATIKKLKRHQNGITLVPSNSAYEPMYYSNEEIMELPVNILGKVVELRAKF</sequence>
<dbReference type="CDD" id="cd06529">
    <property type="entry name" value="S24_LexA-like"/>
    <property type="match status" value="1"/>
</dbReference>
<evidence type="ECO:0000259" key="1">
    <source>
        <dbReference type="PROSITE" id="PS50943"/>
    </source>
</evidence>